<dbReference type="KEGG" id="gtl:EP073_12385"/>
<keyword evidence="1" id="KW-1133">Transmembrane helix</keyword>
<evidence type="ECO:0000256" key="1">
    <source>
        <dbReference type="SAM" id="Phobius"/>
    </source>
</evidence>
<keyword evidence="1" id="KW-0472">Membrane</keyword>
<sequence length="148" mass="16244">MGLLTTIGGMLLMAVVMGLISVYLYSNVLLICRLCRRLCSFEPDKYTAFRKITLTAGGIYVAGATAAHYFKKHYAGEDISEYAVKGVMFLTFFLLIPVGGWIYGRSFSREENGVPIGFGKGLTIFAAHFAYVIAVVIPITIVTVHFSL</sequence>
<reference evidence="2 3" key="1">
    <citation type="submission" date="2019-01" db="EMBL/GenBank/DDBJ databases">
        <title>Geovibrio thiophilus DSM 11263, complete genome.</title>
        <authorList>
            <person name="Spring S."/>
            <person name="Bunk B."/>
            <person name="Sproer C."/>
        </authorList>
    </citation>
    <scope>NUCLEOTIDE SEQUENCE [LARGE SCALE GENOMIC DNA]</scope>
    <source>
        <strain evidence="2 3">DSM 11263</strain>
    </source>
</reference>
<proteinExistence type="predicted"/>
<evidence type="ECO:0000313" key="3">
    <source>
        <dbReference type="Proteomes" id="UP000287502"/>
    </source>
</evidence>
<name>A0A410K198_9BACT</name>
<dbReference type="RefSeq" id="WP_128467479.1">
    <property type="nucleotide sequence ID" value="NZ_CP035108.1"/>
</dbReference>
<feature type="transmembrane region" description="Helical" evidence="1">
    <location>
        <begin position="82"/>
        <end position="103"/>
    </location>
</feature>
<dbReference type="EMBL" id="CP035108">
    <property type="protein sequence ID" value="QAR34174.1"/>
    <property type="molecule type" value="Genomic_DNA"/>
</dbReference>
<dbReference type="Proteomes" id="UP000287502">
    <property type="component" value="Chromosome"/>
</dbReference>
<feature type="transmembrane region" description="Helical" evidence="1">
    <location>
        <begin position="6"/>
        <end position="31"/>
    </location>
</feature>
<gene>
    <name evidence="2" type="ORF">EP073_12385</name>
</gene>
<accession>A0A410K198</accession>
<feature type="transmembrane region" description="Helical" evidence="1">
    <location>
        <begin position="124"/>
        <end position="146"/>
    </location>
</feature>
<dbReference type="AlphaFoldDB" id="A0A410K198"/>
<keyword evidence="3" id="KW-1185">Reference proteome</keyword>
<feature type="transmembrane region" description="Helical" evidence="1">
    <location>
        <begin position="52"/>
        <end position="70"/>
    </location>
</feature>
<protein>
    <submittedName>
        <fullName evidence="2">Uncharacterized protein</fullName>
    </submittedName>
</protein>
<evidence type="ECO:0000313" key="2">
    <source>
        <dbReference type="EMBL" id="QAR34174.1"/>
    </source>
</evidence>
<keyword evidence="1" id="KW-0812">Transmembrane</keyword>
<organism evidence="2 3">
    <name type="scientific">Geovibrio thiophilus</name>
    <dbReference type="NCBI Taxonomy" id="139438"/>
    <lineage>
        <taxon>Bacteria</taxon>
        <taxon>Pseudomonadati</taxon>
        <taxon>Deferribacterota</taxon>
        <taxon>Deferribacteres</taxon>
        <taxon>Deferribacterales</taxon>
        <taxon>Geovibrionaceae</taxon>
        <taxon>Geovibrio</taxon>
    </lineage>
</organism>